<reference evidence="7" key="2">
    <citation type="journal article" date="2021" name="Mar. Drugs">
        <title>Genome Reduction and Secondary Metabolism of the Marine Sponge-Associated Cyanobacterium Leptothoe.</title>
        <authorList>
            <person name="Konstantinou D."/>
            <person name="Popin R.V."/>
            <person name="Fewer D.P."/>
            <person name="Sivonen K."/>
            <person name="Gkelis S."/>
        </authorList>
    </citation>
    <scope>NUCLEOTIDE SEQUENCE</scope>
    <source>
        <strain evidence="7">TAU-MAC 1115</strain>
    </source>
</reference>
<evidence type="ECO:0000256" key="4">
    <source>
        <dbReference type="SAM" id="MobiDB-lite"/>
    </source>
</evidence>
<dbReference type="InterPro" id="IPR003284">
    <property type="entry name" value="Sal_SpvB"/>
</dbReference>
<sequence>MNNDRRIETPQLSLPKGGGAIQGIGETFQSTEFTGAATLSIPIPTTPCRGSEPQLSVGYSSGSGNGIFGLGFDLTIPNIARKTSKAIPKYNDTDRNTDIFLFSNAEDLVPVVAGKPPESGDPDYTVIAYRPRVEGLFAKIERWTHKTTKETHWRVVSAENVISLFGKTNQARIYNPEQPNQVFQWLLEEVFDATGNCVVYQYKAEDTTNVPDVLFEKNRVQTANKYIERIKYGNDAPLVEGQDLQATKWYFEVVFDYGEYEISSASLKAKQTYIPANPYTPINPWKNRQDPFSTYHAGFEMRTHRLCRNILMFHRFEEELGETPILVHATRFHYDQQPNLTQLKTAESVGYRYHPKKNGQAAEYEAKGLPPIEFGYTTFTPKKYTFEAITQDAEQPLPGLNLPPNYQSIDLYGEGIPGVLYSDGATTLYWEPQGTSNGADVGVRYAQPKQLESFPIERQVQASNRMLMDLAGDGRTALVVSDPGASGYYHYDPDQDTWQGFQPFSQFPTDFSNLRNQMVDVTGDGLMDILLVDRDRLQVYPSEGERGFALPLLRQREHELPMAKSGDVEEVLQFADLFGTGKQHLVRITNGAVECWPNLGYGKFGNKVQLGDAPRFEGRLDASRLFLVDIDGSGTADIAYVSRDRIQIWFNHSGNAFSDPLTIALPSRWDNLQQINFADILGNGTTGVVFSENHVEPRHWYYDFCGKKKPYLLNTINNNLGAITNITYASSTRFYLQDKRQGTPWVTKLPFPVQVVEKVEAIDQISQTRLVSLYSYHHGYYDRAEHEFRGFGRVERQDAETISDQAKSTDVSPILTKTWYHTGAWQQEASLFEQYEQEYFKGDARAAQVFKPVFEWGDHTPNDTEVRQAHMALKATVLRSEVYGLDKSALKKNPYSVSEAGFKIKCLRSQGNNQDAVFYVWERENLAYAYERNPEDPRIAHTITVKIDDYGNVEQSCAIAYGRRAADALPEQKSLKVTYTENRFVHLDQNNGVRLLGVPVESQTYELTGLGLDAGKEYFDSERIAEKISAAKRTRLSWERHFYWNQSLDQILGSGQVGPQGLLARSEGAVVEKQKIESVFSEVLNTSELETYLRDQGKYQFDQGYWWNPGLTQTYGGQDHFYLPTHTTDPFGHISQVEYDNHKLLVKKVTDAIGNEMTVETIDYQTLQPQKITDLNNNVSAVRFDPLGMVMLTSLYGTENGKRVGFSEVSDAPLPAFKMADAISNPQTYLQGTGSYFYYDLFAWKDNQQPVYAVNLIAENYNADTRVQTQITYSDGFGREVQTKMRVDAGKVFSVKADGSLEEKETSTRWLSSGHKLYNNKGKPIREYEPYYIDTHGYVDHPSLNRYGVSSELHYDPLDRPIRMDTPKGFFTKVEFTPWEEQHYDENDTVKDSPYYKKNHNNKDLPAAERQALEKAAQFYDTPEIKVLDNLGQTVREIQLRSDQRRLETRYGLDIVGNQLSSVDPRLAAQGSDLKNFQMEYDLMQTELRTVSADGGTQWSLNNVMGNPIYGCDARGFVVTTEYDALHRPVAVGVKGGDGEQALDNWVERMVYGDSVEDAEAKNLRGQLYQHYDSAGRVQVDAYSLDGQPLTTQRQLRDEYKLEANWNGETQSDEELLQDEIYVSTARYDALGRVIEERDADENVHRPVYDLTGSLVQLQITHSEETEPTSYVNRIEYDAKGQRTQIEYGNGVTTTYEYERETFYLKRILTQRPDQSLLQDLNYVYDPVGNITQIGDKAWDTVFNNNQKVDPVSTYSYDALYRLEEATGRQHMALGQRQRSPLPDEDFVPLQSLNNGQAVENYIRRYSYDDGGNLYRIRHESNHGNHTQRLTVSDRSNRAVESDLLTATQPQPMAAAVEIDRFFDANGNQTRTKGMGPIRWNYRDNIASVTIVDRKENGLNDVEFYVYDSSGDRVRKVMERYGSGGTVAHVEEVVYLGGVEIRRTRRDETLTEERRCLRVMDDERCIAVRNRWTEGEPPAGVKRIQVRYQLENHLGSAAMEVDDAGQLISYEEYFPYGGTAFVAGRNAAEVKLKHYRYSGKERDGSTGLYYYGARYYAPWLGRWMSCDPAGTVDGLNLYGFVGGNPITNNDADGRMFSKIVKKVGKYANNVFNFNNFNTQKRFKTYKILRYNIEFKGRQIPGHEQTLFTGKSYQSILANFNRKEKNESNPNEKKKIIGIKEAFEKNKGLVGISPVEKQTKEMKKLLQQGQSPNNNDNGKLYNFRTYKGEKATVGRYTSLGTMDDSKSKNGKQIGKRTADRKPVDEVLVQDTELTYEQAARTVNYFTDSFNRVKIGPSGDYALLTKEPFTIRPDKENHCCTFSKGIDEIRAGKSIPGAQLMPNDKKKIFENNNIEHRTATDQDIRDLSKNGININLKKKV</sequence>
<dbReference type="Pfam" id="PF03534">
    <property type="entry name" value="SpvB"/>
    <property type="match status" value="1"/>
</dbReference>
<evidence type="ECO:0000256" key="1">
    <source>
        <dbReference type="ARBA" id="ARBA00004613"/>
    </source>
</evidence>
<dbReference type="RefSeq" id="WP_215607069.1">
    <property type="nucleotide sequence ID" value="NZ_JADOES010000002.1"/>
</dbReference>
<dbReference type="PRINTS" id="PR01341">
    <property type="entry name" value="SALSPVBPROT"/>
</dbReference>
<feature type="region of interest" description="Disordered" evidence="4">
    <location>
        <begin position="2238"/>
        <end position="2259"/>
    </location>
</feature>
<comment type="subcellular location">
    <subcellularLocation>
        <location evidence="1">Secreted</location>
    </subcellularLocation>
</comment>
<evidence type="ECO:0008006" key="9">
    <source>
        <dbReference type="Google" id="ProtNLM"/>
    </source>
</evidence>
<organism evidence="7 8">
    <name type="scientific">Leptothoe spongobia TAU-MAC 1115</name>
    <dbReference type="NCBI Taxonomy" id="1967444"/>
    <lineage>
        <taxon>Bacteria</taxon>
        <taxon>Bacillati</taxon>
        <taxon>Cyanobacteriota</taxon>
        <taxon>Cyanophyceae</taxon>
        <taxon>Nodosilineales</taxon>
        <taxon>Cymatolegaceae</taxon>
        <taxon>Leptothoe</taxon>
        <taxon>Leptothoe spongobia</taxon>
    </lineage>
</organism>
<evidence type="ECO:0000256" key="3">
    <source>
        <dbReference type="ARBA" id="ARBA00023026"/>
    </source>
</evidence>
<proteinExistence type="predicted"/>
<dbReference type="InterPro" id="IPR041508">
    <property type="entry name" value="TcC-like_repeat"/>
</dbReference>
<dbReference type="SUPFAM" id="SSF69318">
    <property type="entry name" value="Integrin alpha N-terminal domain"/>
    <property type="match status" value="1"/>
</dbReference>
<feature type="domain" description="Insecticide toxin TcdB middle/N-terminal" evidence="6">
    <location>
        <begin position="673"/>
        <end position="823"/>
    </location>
</feature>
<dbReference type="GO" id="GO:0005737">
    <property type="term" value="C:cytoplasm"/>
    <property type="evidence" value="ECO:0007669"/>
    <property type="project" value="InterPro"/>
</dbReference>
<accession>A0A947DCR3</accession>
<dbReference type="Pfam" id="PF18807">
    <property type="entry name" value="TTc_toxin_rep"/>
    <property type="match status" value="1"/>
</dbReference>
<dbReference type="Pfam" id="PF12255">
    <property type="entry name" value="TcdB_toxin_midC"/>
    <property type="match status" value="1"/>
</dbReference>
<gene>
    <name evidence="7" type="ORF">IXB50_00965</name>
</gene>
<dbReference type="InterPro" id="IPR050708">
    <property type="entry name" value="T6SS_VgrG/RHS"/>
</dbReference>
<evidence type="ECO:0000259" key="5">
    <source>
        <dbReference type="Pfam" id="PF12255"/>
    </source>
</evidence>
<dbReference type="EMBL" id="JADOES010000002">
    <property type="protein sequence ID" value="MBT9313994.1"/>
    <property type="molecule type" value="Genomic_DNA"/>
</dbReference>
<dbReference type="PANTHER" id="PTHR32305">
    <property type="match status" value="1"/>
</dbReference>
<dbReference type="Pfam" id="PF12256">
    <property type="entry name" value="TcdB_toxin_midN"/>
    <property type="match status" value="1"/>
</dbReference>
<dbReference type="InterPro" id="IPR022045">
    <property type="entry name" value="TcdB_toxin_mid/N"/>
</dbReference>
<evidence type="ECO:0000313" key="8">
    <source>
        <dbReference type="Proteomes" id="UP000717364"/>
    </source>
</evidence>
<dbReference type="PANTHER" id="PTHR32305:SF15">
    <property type="entry name" value="PROTEIN RHSA-RELATED"/>
    <property type="match status" value="1"/>
</dbReference>
<feature type="domain" description="Insecticide toxin TcdB middle/C-terminal" evidence="5">
    <location>
        <begin position="869"/>
        <end position="981"/>
    </location>
</feature>
<keyword evidence="3" id="KW-0843">Virulence</keyword>
<reference evidence="7" key="1">
    <citation type="submission" date="2020-11" db="EMBL/GenBank/DDBJ databases">
        <authorList>
            <person name="Konstantinou D."/>
            <person name="Gkelis S."/>
            <person name="Popin R."/>
            <person name="Fewer D."/>
            <person name="Sivonen K."/>
        </authorList>
    </citation>
    <scope>NUCLEOTIDE SEQUENCE</scope>
    <source>
        <strain evidence="7">TAU-MAC 1115</strain>
    </source>
</reference>
<dbReference type="InterPro" id="IPR028994">
    <property type="entry name" value="Integrin_alpha_N"/>
</dbReference>
<evidence type="ECO:0000256" key="2">
    <source>
        <dbReference type="ARBA" id="ARBA00022525"/>
    </source>
</evidence>
<keyword evidence="2" id="KW-0964">Secreted</keyword>
<dbReference type="Proteomes" id="UP000717364">
    <property type="component" value="Unassembled WGS sequence"/>
</dbReference>
<dbReference type="InterPro" id="IPR022044">
    <property type="entry name" value="TcdB_toxin_mid/C"/>
</dbReference>
<dbReference type="GO" id="GO:0005576">
    <property type="term" value="C:extracellular region"/>
    <property type="evidence" value="ECO:0007669"/>
    <property type="project" value="UniProtKB-SubCell"/>
</dbReference>
<name>A0A947DCR3_9CYAN</name>
<comment type="caution">
    <text evidence="7">The sequence shown here is derived from an EMBL/GenBank/DDBJ whole genome shotgun (WGS) entry which is preliminary data.</text>
</comment>
<dbReference type="InterPro" id="IPR022385">
    <property type="entry name" value="Rhs_assc_core"/>
</dbReference>
<dbReference type="Gene3D" id="2.180.10.10">
    <property type="entry name" value="RHS repeat-associated core"/>
    <property type="match status" value="1"/>
</dbReference>
<keyword evidence="8" id="KW-1185">Reference proteome</keyword>
<protein>
    <recommendedName>
        <fullName evidence="9">Toxin</fullName>
    </recommendedName>
</protein>
<evidence type="ECO:0000259" key="6">
    <source>
        <dbReference type="Pfam" id="PF12256"/>
    </source>
</evidence>
<evidence type="ECO:0000313" key="7">
    <source>
        <dbReference type="EMBL" id="MBT9313994.1"/>
    </source>
</evidence>
<dbReference type="NCBIfam" id="TIGR03696">
    <property type="entry name" value="Rhs_assc_core"/>
    <property type="match status" value="1"/>
</dbReference>